<protein>
    <recommendedName>
        <fullName evidence="11">Aromatic hydrocarbon degradation protein</fullName>
    </recommendedName>
</protein>
<dbReference type="GO" id="GO:0009279">
    <property type="term" value="C:cell outer membrane"/>
    <property type="evidence" value="ECO:0007669"/>
    <property type="project" value="UniProtKB-SubCell"/>
</dbReference>
<evidence type="ECO:0008006" key="11">
    <source>
        <dbReference type="Google" id="ProtNLM"/>
    </source>
</evidence>
<evidence type="ECO:0000256" key="3">
    <source>
        <dbReference type="ARBA" id="ARBA00022452"/>
    </source>
</evidence>
<dbReference type="EMBL" id="PEZY01000005">
    <property type="protein sequence ID" value="PIS06339.1"/>
    <property type="molecule type" value="Genomic_DNA"/>
</dbReference>
<keyword evidence="3" id="KW-1134">Transmembrane beta strand</keyword>
<evidence type="ECO:0000256" key="7">
    <source>
        <dbReference type="ARBA" id="ARBA00023237"/>
    </source>
</evidence>
<accession>A0A2H0W4R2</accession>
<dbReference type="Gene3D" id="2.40.160.60">
    <property type="entry name" value="Outer membrane protein transport protein (OMPP1/FadL/TodX)"/>
    <property type="match status" value="1"/>
</dbReference>
<keyword evidence="6" id="KW-0472">Membrane</keyword>
<evidence type="ECO:0000256" key="6">
    <source>
        <dbReference type="ARBA" id="ARBA00023136"/>
    </source>
</evidence>
<organism evidence="9 10">
    <name type="scientific">Candidatus Buchananbacteria bacterium CG10_big_fil_rev_8_21_14_0_10_33_19</name>
    <dbReference type="NCBI Taxonomy" id="1974525"/>
    <lineage>
        <taxon>Bacteria</taxon>
        <taxon>Candidatus Buchananiibacteriota</taxon>
    </lineage>
</organism>
<keyword evidence="5 8" id="KW-0732">Signal</keyword>
<dbReference type="Pfam" id="PF03349">
    <property type="entry name" value="Toluene_X"/>
    <property type="match status" value="1"/>
</dbReference>
<evidence type="ECO:0000256" key="1">
    <source>
        <dbReference type="ARBA" id="ARBA00004571"/>
    </source>
</evidence>
<evidence type="ECO:0000256" key="8">
    <source>
        <dbReference type="SAM" id="SignalP"/>
    </source>
</evidence>
<dbReference type="SUPFAM" id="SSF56935">
    <property type="entry name" value="Porins"/>
    <property type="match status" value="1"/>
</dbReference>
<dbReference type="PANTHER" id="PTHR35093">
    <property type="entry name" value="OUTER MEMBRANE PROTEIN NMB0088-RELATED"/>
    <property type="match status" value="1"/>
</dbReference>
<feature type="chain" id="PRO_5013937307" description="Aromatic hydrocarbon degradation protein" evidence="8">
    <location>
        <begin position="22"/>
        <end position="393"/>
    </location>
</feature>
<evidence type="ECO:0000256" key="4">
    <source>
        <dbReference type="ARBA" id="ARBA00022692"/>
    </source>
</evidence>
<dbReference type="GO" id="GO:0015483">
    <property type="term" value="F:long-chain fatty acid transporting porin activity"/>
    <property type="evidence" value="ECO:0007669"/>
    <property type="project" value="TreeGrafter"/>
</dbReference>
<dbReference type="AlphaFoldDB" id="A0A2H0W4R2"/>
<keyword evidence="7" id="KW-0998">Cell outer membrane</keyword>
<keyword evidence="4" id="KW-0812">Transmembrane</keyword>
<proteinExistence type="inferred from homology"/>
<evidence type="ECO:0000313" key="10">
    <source>
        <dbReference type="Proteomes" id="UP000229056"/>
    </source>
</evidence>
<dbReference type="Proteomes" id="UP000229056">
    <property type="component" value="Unassembled WGS sequence"/>
</dbReference>
<reference evidence="10" key="1">
    <citation type="submission" date="2017-09" db="EMBL/GenBank/DDBJ databases">
        <title>Depth-based differentiation of microbial function through sediment-hosted aquifers and enrichment of novel symbionts in the deep terrestrial subsurface.</title>
        <authorList>
            <person name="Probst A.J."/>
            <person name="Ladd B."/>
            <person name="Jarett J.K."/>
            <person name="Geller-Mcgrath D.E."/>
            <person name="Sieber C.M.K."/>
            <person name="Emerson J.B."/>
            <person name="Anantharaman K."/>
            <person name="Thomas B.C."/>
            <person name="Malmstrom R."/>
            <person name="Stieglmeier M."/>
            <person name="Klingl A."/>
            <person name="Woyke T."/>
            <person name="Ryan C.M."/>
            <person name="Banfield J.F."/>
        </authorList>
    </citation>
    <scope>NUCLEOTIDE SEQUENCE [LARGE SCALE GENOMIC DNA]</scope>
</reference>
<comment type="similarity">
    <text evidence="2">Belongs to the OmpP1/FadL family.</text>
</comment>
<evidence type="ECO:0000256" key="2">
    <source>
        <dbReference type="ARBA" id="ARBA00008163"/>
    </source>
</evidence>
<comment type="subcellular location">
    <subcellularLocation>
        <location evidence="1">Cell outer membrane</location>
        <topology evidence="1">Multi-pass membrane protein</topology>
    </subcellularLocation>
</comment>
<sequence>MKRSVLLTILISILLSNQCFAGGLNRIGGIGSRAGGMSGAFTAIADDVTLFYYNPAGMSQFETTYIEAGVDVVVPRLKYNGHNSDNDAWHALPYAGVIYPANDRVNIGLGLTVPYGMGASFKKSWPLPETETLLSLTNITPALSLKLCDKFYVGVGLNIGYGQFKYRAPFDVDGIFLPICTDNEASGFGLGTTIGLMYFPTDKLTFGLTYMSELKVNFNGESDISIGPISIRDKFKSDFTFPPRLGLGIAYQFTDRLTVDFDANWYGYSKTVNSMTLQFDKLNFGKTTKLNWQDNFSLHLGARYRLNNDWWLRAGMAYQNSAIPDSTISQLTPDASGWDVAFGLECEKDNFSFGVGTIYGWGENDVEPNFGVRYPGKYEAQTLTVGLQASWKF</sequence>
<gene>
    <name evidence="9" type="ORF">COT80_02105</name>
</gene>
<dbReference type="PANTHER" id="PTHR35093:SF8">
    <property type="entry name" value="OUTER MEMBRANE PROTEIN NMB0088-RELATED"/>
    <property type="match status" value="1"/>
</dbReference>
<evidence type="ECO:0000256" key="5">
    <source>
        <dbReference type="ARBA" id="ARBA00022729"/>
    </source>
</evidence>
<comment type="caution">
    <text evidence="9">The sequence shown here is derived from an EMBL/GenBank/DDBJ whole genome shotgun (WGS) entry which is preliminary data.</text>
</comment>
<name>A0A2H0W4R2_9BACT</name>
<evidence type="ECO:0000313" key="9">
    <source>
        <dbReference type="EMBL" id="PIS06339.1"/>
    </source>
</evidence>
<dbReference type="InterPro" id="IPR005017">
    <property type="entry name" value="OMPP1/FadL/TodX"/>
</dbReference>
<feature type="signal peptide" evidence="8">
    <location>
        <begin position="1"/>
        <end position="21"/>
    </location>
</feature>